<evidence type="ECO:0000256" key="1">
    <source>
        <dbReference type="SAM" id="Phobius"/>
    </source>
</evidence>
<sequence>MIVGVRAGLASGLLLVGTVGTVAGGFVVTATEPDLAGLPYLAVVMVAVAIAGMVALTRYQRAMDRPYSGLLEWPGQVIRLVTVFALVGGTVLLARAVYSGWQAGLLPEATLMAAVAGGCLAGGVLVVPVRRTAWQLNWRGGVVAVVAIAVPAVIALVPPAVAEPFFVNSTRADAAEPRPVPDPPVVRRWGSPVDDYVSGMWPAGDGVVVEVADLPPPGVTDPSVDPTYHGGNTIVALEGATGEERWHWSRRGAIALATEVSPDGSHVVVDYRVAGEGGLVVLDAMTGEEVWSHPPRQRQLPGELVAATDETVVLHREERSETTGGPGRSADPGHEALTTVVDMDTGDALRQDDECDPLTTTGRTLVCGGGDQAWGVDARTGEQRWIVDANDLRPDDVPVSAAERFASRVPGFLTLEYTWDDSAEQRRLLVDARTGEVAGDIGTARAYAASGSHVLIAAGGDLPWDEIRSDNDPTEAVLDTETGASATLETDARNLIWVAQLECSGAGSAGSGAGSGFWCLSTSDASGPVAVHVAPDGTASEPVPLEEADGELFIPGGDSDGPPAVAAVPGGVVANTVRDGTAFVVGLAPAG</sequence>
<feature type="transmembrane region" description="Helical" evidence="1">
    <location>
        <begin position="77"/>
        <end position="98"/>
    </location>
</feature>
<dbReference type="Pfam" id="PF13360">
    <property type="entry name" value="PQQ_2"/>
    <property type="match status" value="1"/>
</dbReference>
<reference evidence="4" key="1">
    <citation type="journal article" date="2019" name="Int. J. Syst. Evol. Microbiol.">
        <title>The Global Catalogue of Microorganisms (GCM) 10K type strain sequencing project: providing services to taxonomists for standard genome sequencing and annotation.</title>
        <authorList>
            <consortium name="The Broad Institute Genomics Platform"/>
            <consortium name="The Broad Institute Genome Sequencing Center for Infectious Disease"/>
            <person name="Wu L."/>
            <person name="Ma J."/>
        </authorList>
    </citation>
    <scope>NUCLEOTIDE SEQUENCE [LARGE SCALE GENOMIC DNA]</scope>
    <source>
        <strain evidence="4">JCM 17130</strain>
    </source>
</reference>
<accession>A0ABW4L5R6</accession>
<dbReference type="InterPro" id="IPR002372">
    <property type="entry name" value="PQQ_rpt_dom"/>
</dbReference>
<keyword evidence="1" id="KW-0472">Membrane</keyword>
<dbReference type="Gene3D" id="2.130.10.10">
    <property type="entry name" value="YVTN repeat-like/Quinoprotein amine dehydrogenase"/>
    <property type="match status" value="1"/>
</dbReference>
<dbReference type="InterPro" id="IPR015943">
    <property type="entry name" value="WD40/YVTN_repeat-like_dom_sf"/>
</dbReference>
<evidence type="ECO:0000259" key="2">
    <source>
        <dbReference type="Pfam" id="PF13360"/>
    </source>
</evidence>
<gene>
    <name evidence="3" type="ORF">ACFSE6_09070</name>
</gene>
<dbReference type="SUPFAM" id="SSF50998">
    <property type="entry name" value="Quinoprotein alcohol dehydrogenase-like"/>
    <property type="match status" value="1"/>
</dbReference>
<feature type="transmembrane region" description="Helical" evidence="1">
    <location>
        <begin position="110"/>
        <end position="129"/>
    </location>
</feature>
<feature type="transmembrane region" description="Helical" evidence="1">
    <location>
        <begin position="37"/>
        <end position="56"/>
    </location>
</feature>
<feature type="domain" description="Pyrrolo-quinoline quinone repeat" evidence="2">
    <location>
        <begin position="230"/>
        <end position="297"/>
    </location>
</feature>
<keyword evidence="1" id="KW-0812">Transmembrane</keyword>
<feature type="transmembrane region" description="Helical" evidence="1">
    <location>
        <begin position="141"/>
        <end position="161"/>
    </location>
</feature>
<dbReference type="Proteomes" id="UP001597277">
    <property type="component" value="Unassembled WGS sequence"/>
</dbReference>
<protein>
    <submittedName>
        <fullName evidence="3">PQQ-binding-like beta-propeller repeat protein</fullName>
    </submittedName>
</protein>
<dbReference type="RefSeq" id="WP_388005369.1">
    <property type="nucleotide sequence ID" value="NZ_JBHUEE010000004.1"/>
</dbReference>
<organism evidence="3 4">
    <name type="scientific">Georgenia deserti</name>
    <dbReference type="NCBI Taxonomy" id="2093781"/>
    <lineage>
        <taxon>Bacteria</taxon>
        <taxon>Bacillati</taxon>
        <taxon>Actinomycetota</taxon>
        <taxon>Actinomycetes</taxon>
        <taxon>Micrococcales</taxon>
        <taxon>Bogoriellaceae</taxon>
        <taxon>Georgenia</taxon>
    </lineage>
</organism>
<evidence type="ECO:0000313" key="3">
    <source>
        <dbReference type="EMBL" id="MFD1717985.1"/>
    </source>
</evidence>
<feature type="transmembrane region" description="Helical" evidence="1">
    <location>
        <begin position="12"/>
        <end position="31"/>
    </location>
</feature>
<comment type="caution">
    <text evidence="3">The sequence shown here is derived from an EMBL/GenBank/DDBJ whole genome shotgun (WGS) entry which is preliminary data.</text>
</comment>
<keyword evidence="1" id="KW-1133">Transmembrane helix</keyword>
<keyword evidence="4" id="KW-1185">Reference proteome</keyword>
<dbReference type="EMBL" id="JBHUEE010000004">
    <property type="protein sequence ID" value="MFD1717985.1"/>
    <property type="molecule type" value="Genomic_DNA"/>
</dbReference>
<evidence type="ECO:0000313" key="4">
    <source>
        <dbReference type="Proteomes" id="UP001597277"/>
    </source>
</evidence>
<proteinExistence type="predicted"/>
<name>A0ABW4L5R6_9MICO</name>
<dbReference type="InterPro" id="IPR011047">
    <property type="entry name" value="Quinoprotein_ADH-like_sf"/>
</dbReference>